<proteinExistence type="predicted"/>
<comment type="caution">
    <text evidence="3">The sequence shown here is derived from an EMBL/GenBank/DDBJ whole genome shotgun (WGS) entry which is preliminary data.</text>
</comment>
<name>A0A7J5BGG0_9MICO</name>
<accession>A0A7J5BGG0</accession>
<feature type="region of interest" description="Disordered" evidence="1">
    <location>
        <begin position="102"/>
        <end position="133"/>
    </location>
</feature>
<evidence type="ECO:0000256" key="2">
    <source>
        <dbReference type="SAM" id="Phobius"/>
    </source>
</evidence>
<sequence length="187" mass="20070">MLLPPRGAGTLFWIVLAAVSVILLVLLLLLPRGGETQTPVAGPEASAQFGEDVTVSVLPEIREQGWRANDSREPYRMDIRLTVDNQSGEMIQRWLKITVLPQSGAEPGDQPGDAPGTGAQEGLRETGSGSLTTVHVPPGQATGFDFSYAVAESCGDFVVLIEEEAFDKAEADRRYTEVSFQVPGPDC</sequence>
<organism evidence="3 4">
    <name type="scientific">Gulosibacter chungangensis</name>
    <dbReference type="NCBI Taxonomy" id="979746"/>
    <lineage>
        <taxon>Bacteria</taxon>
        <taxon>Bacillati</taxon>
        <taxon>Actinomycetota</taxon>
        <taxon>Actinomycetes</taxon>
        <taxon>Micrococcales</taxon>
        <taxon>Microbacteriaceae</taxon>
        <taxon>Gulosibacter</taxon>
    </lineage>
</organism>
<evidence type="ECO:0008006" key="5">
    <source>
        <dbReference type="Google" id="ProtNLM"/>
    </source>
</evidence>
<dbReference type="EMBL" id="WBKB01000001">
    <property type="protein sequence ID" value="KAB1644992.1"/>
    <property type="molecule type" value="Genomic_DNA"/>
</dbReference>
<keyword evidence="2" id="KW-1133">Transmembrane helix</keyword>
<reference evidence="3 4" key="1">
    <citation type="submission" date="2019-09" db="EMBL/GenBank/DDBJ databases">
        <title>Phylogeny of genus Pseudoclavibacter and closely related genus.</title>
        <authorList>
            <person name="Li Y."/>
        </authorList>
    </citation>
    <scope>NUCLEOTIDE SEQUENCE [LARGE SCALE GENOMIC DNA]</scope>
    <source>
        <strain evidence="3 4">KCTC 13959</strain>
    </source>
</reference>
<keyword evidence="2" id="KW-0472">Membrane</keyword>
<keyword evidence="4" id="KW-1185">Reference proteome</keyword>
<evidence type="ECO:0000313" key="4">
    <source>
        <dbReference type="Proteomes" id="UP000433493"/>
    </source>
</evidence>
<feature type="transmembrane region" description="Helical" evidence="2">
    <location>
        <begin position="12"/>
        <end position="30"/>
    </location>
</feature>
<protein>
    <recommendedName>
        <fullName evidence="5">DUF4352 domain-containing protein</fullName>
    </recommendedName>
</protein>
<dbReference type="Proteomes" id="UP000433493">
    <property type="component" value="Unassembled WGS sequence"/>
</dbReference>
<evidence type="ECO:0000256" key="1">
    <source>
        <dbReference type="SAM" id="MobiDB-lite"/>
    </source>
</evidence>
<keyword evidence="2" id="KW-0812">Transmembrane</keyword>
<gene>
    <name evidence="3" type="ORF">F8O05_01660</name>
</gene>
<dbReference type="AlphaFoldDB" id="A0A7J5BGG0"/>
<evidence type="ECO:0000313" key="3">
    <source>
        <dbReference type="EMBL" id="KAB1644992.1"/>
    </source>
</evidence>